<evidence type="ECO:0000313" key="2">
    <source>
        <dbReference type="Proteomes" id="UP001220670"/>
    </source>
</evidence>
<reference evidence="1" key="1">
    <citation type="submission" date="2023-01" db="EMBL/GenBank/DDBJ databases">
        <title>Genome analysis of 13 Lactobacillus isolated from gut of wild boar.</title>
        <authorList>
            <person name="Papp P."/>
            <person name="Libisch B."/>
            <person name="Nagy T."/>
            <person name="Olasz F."/>
        </authorList>
    </citation>
    <scope>NUCLEOTIDE SEQUENCE</scope>
    <source>
        <strain evidence="1">F146</strain>
    </source>
</reference>
<sequence length="130" mass="14627">MKDFIKVHDDKHLESGWAKILPDGKVILDNDFEYYKAGQMLILKADHHTIDNKATDNLRRQKIAAEEIAAKKIQAEKDAIGAQMIGKTITTKHGQGEVVAYDGARLIVDYGDQTRAMPVSQFKRDDSNED</sequence>
<accession>A0AAJ1HUX8</accession>
<organism evidence="1 2">
    <name type="scientific">Limosilactobacillus mucosae</name>
    <name type="common">Lactobacillus mucosae</name>
    <dbReference type="NCBI Taxonomy" id="97478"/>
    <lineage>
        <taxon>Bacteria</taxon>
        <taxon>Bacillati</taxon>
        <taxon>Bacillota</taxon>
        <taxon>Bacilli</taxon>
        <taxon>Lactobacillales</taxon>
        <taxon>Lactobacillaceae</taxon>
        <taxon>Limosilactobacillus</taxon>
    </lineage>
</organism>
<dbReference type="Proteomes" id="UP001220670">
    <property type="component" value="Unassembled WGS sequence"/>
</dbReference>
<proteinExistence type="predicted"/>
<dbReference type="RefSeq" id="WP_272225673.1">
    <property type="nucleotide sequence ID" value="NZ_JAQONE010000003.1"/>
</dbReference>
<protein>
    <submittedName>
        <fullName evidence="1">Uncharacterized protein</fullName>
    </submittedName>
</protein>
<evidence type="ECO:0000313" key="1">
    <source>
        <dbReference type="EMBL" id="MDC2828945.1"/>
    </source>
</evidence>
<name>A0AAJ1HUX8_LIMMU</name>
<gene>
    <name evidence="1" type="ORF">PO250_01165</name>
</gene>
<dbReference type="AlphaFoldDB" id="A0AAJ1HUX8"/>
<dbReference type="EMBL" id="JAQONE010000003">
    <property type="protein sequence ID" value="MDC2828945.1"/>
    <property type="molecule type" value="Genomic_DNA"/>
</dbReference>
<comment type="caution">
    <text evidence="1">The sequence shown here is derived from an EMBL/GenBank/DDBJ whole genome shotgun (WGS) entry which is preliminary data.</text>
</comment>